<evidence type="ECO:0000259" key="3">
    <source>
        <dbReference type="PROSITE" id="PS51352"/>
    </source>
</evidence>
<feature type="domain" description="Thioredoxin" evidence="3">
    <location>
        <begin position="1"/>
        <end position="116"/>
    </location>
</feature>
<keyword evidence="2" id="KW-1015">Disulfide bond</keyword>
<proteinExistence type="inferred from homology"/>
<dbReference type="PROSITE" id="PS51352">
    <property type="entry name" value="THIOREDOXIN_2"/>
    <property type="match status" value="1"/>
</dbReference>
<organism evidence="4 5">
    <name type="scientific">Ophiocordyceps australis</name>
    <dbReference type="NCBI Taxonomy" id="1399860"/>
    <lineage>
        <taxon>Eukaryota</taxon>
        <taxon>Fungi</taxon>
        <taxon>Dikarya</taxon>
        <taxon>Ascomycota</taxon>
        <taxon>Pezizomycotina</taxon>
        <taxon>Sordariomycetes</taxon>
        <taxon>Hypocreomycetidae</taxon>
        <taxon>Hypocreales</taxon>
        <taxon>Ophiocordycipitaceae</taxon>
        <taxon>Ophiocordyceps</taxon>
    </lineage>
</organism>
<name>A0A2C5Z0D9_9HYPO</name>
<keyword evidence="5" id="KW-1185">Reference proteome</keyword>
<dbReference type="SUPFAM" id="SSF52833">
    <property type="entry name" value="Thioredoxin-like"/>
    <property type="match status" value="1"/>
</dbReference>
<gene>
    <name evidence="4" type="ORF">CDD82_5873</name>
</gene>
<evidence type="ECO:0000313" key="5">
    <source>
        <dbReference type="Proteomes" id="UP000224854"/>
    </source>
</evidence>
<protein>
    <recommendedName>
        <fullName evidence="3">Thioredoxin domain-containing protein</fullName>
    </recommendedName>
</protein>
<dbReference type="PROSITE" id="PS00194">
    <property type="entry name" value="THIOREDOXIN_1"/>
    <property type="match status" value="1"/>
</dbReference>
<evidence type="ECO:0000256" key="2">
    <source>
        <dbReference type="ARBA" id="ARBA00023157"/>
    </source>
</evidence>
<sequence length="120" mass="13242">MSHQHVHQVQSLDDLQQLLNSTTYVMVDFYADWCPPCRMIAPVYDELAAKHRVEGVLAFASANVDKLQDVAQAYSVTAMPTFIFFKQGKKVAVNGDEMVRGADAQRLTAAAEKLAGLAQQ</sequence>
<dbReference type="EMBL" id="NJEU01000569">
    <property type="protein sequence ID" value="PHH72631.1"/>
    <property type="molecule type" value="Genomic_DNA"/>
</dbReference>
<dbReference type="Proteomes" id="UP000224854">
    <property type="component" value="Unassembled WGS sequence"/>
</dbReference>
<dbReference type="Gene3D" id="3.40.30.10">
    <property type="entry name" value="Glutaredoxin"/>
    <property type="match status" value="1"/>
</dbReference>
<dbReference type="InterPro" id="IPR017937">
    <property type="entry name" value="Thioredoxin_CS"/>
</dbReference>
<dbReference type="AlphaFoldDB" id="A0A2C5Z0D9"/>
<dbReference type="PANTHER" id="PTHR46115">
    <property type="entry name" value="THIOREDOXIN-LIKE PROTEIN 1"/>
    <property type="match status" value="1"/>
</dbReference>
<dbReference type="OrthoDB" id="19690at2759"/>
<dbReference type="Pfam" id="PF00085">
    <property type="entry name" value="Thioredoxin"/>
    <property type="match status" value="1"/>
</dbReference>
<reference evidence="4 5" key="1">
    <citation type="submission" date="2017-06" db="EMBL/GenBank/DDBJ databases">
        <title>Ant-infecting Ophiocordyceps genomes reveal a high diversity of potential behavioral manipulation genes and a possible major role for enterotoxins.</title>
        <authorList>
            <person name="De Bekker C."/>
            <person name="Evans H.C."/>
            <person name="Brachmann A."/>
            <person name="Hughes D.P."/>
        </authorList>
    </citation>
    <scope>NUCLEOTIDE SEQUENCE [LARGE SCALE GENOMIC DNA]</scope>
    <source>
        <strain evidence="4 5">1348a</strain>
    </source>
</reference>
<comment type="caution">
    <text evidence="4">The sequence shown here is derived from an EMBL/GenBank/DDBJ whole genome shotgun (WGS) entry which is preliminary data.</text>
</comment>
<accession>A0A2C5Z0D9</accession>
<dbReference type="CDD" id="cd02947">
    <property type="entry name" value="TRX_family"/>
    <property type="match status" value="1"/>
</dbReference>
<evidence type="ECO:0000313" key="4">
    <source>
        <dbReference type="EMBL" id="PHH72631.1"/>
    </source>
</evidence>
<evidence type="ECO:0000256" key="1">
    <source>
        <dbReference type="ARBA" id="ARBA00008987"/>
    </source>
</evidence>
<dbReference type="PRINTS" id="PR00421">
    <property type="entry name" value="THIOREDOXIN"/>
</dbReference>
<dbReference type="InterPro" id="IPR013766">
    <property type="entry name" value="Thioredoxin_domain"/>
</dbReference>
<dbReference type="InterPro" id="IPR036249">
    <property type="entry name" value="Thioredoxin-like_sf"/>
</dbReference>
<comment type="similarity">
    <text evidence="1">Belongs to the thioredoxin family.</text>
</comment>